<sequence>MAYYYSTHPVARFYQVLKSNKRRKAYQRCFFFERHCVWYLMISYSN</sequence>
<comment type="caution">
    <text evidence="1">The sequence shown here is derived from an EMBL/GenBank/DDBJ whole genome shotgun (WGS) entry which is preliminary data.</text>
</comment>
<evidence type="ECO:0000313" key="2">
    <source>
        <dbReference type="Proteomes" id="UP000242525"/>
    </source>
</evidence>
<dbReference type="Proteomes" id="UP000242525">
    <property type="component" value="Unassembled WGS sequence"/>
</dbReference>
<proteinExistence type="predicted"/>
<keyword evidence="2" id="KW-1185">Reference proteome</keyword>
<reference evidence="1" key="1">
    <citation type="submission" date="2014-03" db="EMBL/GenBank/DDBJ databases">
        <authorList>
            <person name="Casaregola S."/>
        </authorList>
    </citation>
    <scope>NUCLEOTIDE SEQUENCE [LARGE SCALE GENOMIC DNA]</scope>
    <source>
        <strain evidence="1">CLIB 918</strain>
    </source>
</reference>
<dbReference type="AlphaFoldDB" id="A0A0J9X7A5"/>
<accession>A0A0J9X7A5</accession>
<protein>
    <submittedName>
        <fullName evidence="1">Uncharacterized protein</fullName>
    </submittedName>
</protein>
<evidence type="ECO:0000313" key="1">
    <source>
        <dbReference type="EMBL" id="CDO53039.1"/>
    </source>
</evidence>
<gene>
    <name evidence="1" type="ORF">BN980_GECA04s03271g</name>
</gene>
<name>A0A0J9X7A5_GEOCN</name>
<organism evidence="1 2">
    <name type="scientific">Geotrichum candidum</name>
    <name type="common">Oospora lactis</name>
    <name type="synonym">Dipodascus geotrichum</name>
    <dbReference type="NCBI Taxonomy" id="1173061"/>
    <lineage>
        <taxon>Eukaryota</taxon>
        <taxon>Fungi</taxon>
        <taxon>Dikarya</taxon>
        <taxon>Ascomycota</taxon>
        <taxon>Saccharomycotina</taxon>
        <taxon>Dipodascomycetes</taxon>
        <taxon>Dipodascales</taxon>
        <taxon>Dipodascaceae</taxon>
        <taxon>Geotrichum</taxon>
    </lineage>
</organism>
<dbReference type="EMBL" id="CCBN010000004">
    <property type="protein sequence ID" value="CDO53039.1"/>
    <property type="molecule type" value="Genomic_DNA"/>
</dbReference>